<reference evidence="1 2" key="1">
    <citation type="submission" date="2018-11" db="EMBL/GenBank/DDBJ databases">
        <title>Sequencing the genomes of 1000 actinobacteria strains.</title>
        <authorList>
            <person name="Klenk H.-P."/>
        </authorList>
    </citation>
    <scope>NUCLEOTIDE SEQUENCE [LARGE SCALE GENOMIC DNA]</scope>
    <source>
        <strain evidence="1 2">DSM 14418</strain>
    </source>
</reference>
<evidence type="ECO:0000313" key="2">
    <source>
        <dbReference type="Proteomes" id="UP000280726"/>
    </source>
</evidence>
<dbReference type="OrthoDB" id="4263023at2"/>
<evidence type="ECO:0000313" key="1">
    <source>
        <dbReference type="EMBL" id="RPF29023.1"/>
    </source>
</evidence>
<dbReference type="Proteomes" id="UP000280726">
    <property type="component" value="Unassembled WGS sequence"/>
</dbReference>
<accession>A0A3N4ZA78</accession>
<dbReference type="EMBL" id="RKRA01000001">
    <property type="protein sequence ID" value="RPF29023.1"/>
    <property type="molecule type" value="Genomic_DNA"/>
</dbReference>
<keyword evidence="2" id="KW-1185">Reference proteome</keyword>
<protein>
    <submittedName>
        <fullName evidence="1">Uncharacterized protein</fullName>
    </submittedName>
</protein>
<organism evidence="1 2">
    <name type="scientific">Georgenia muralis</name>
    <dbReference type="NCBI Taxonomy" id="154117"/>
    <lineage>
        <taxon>Bacteria</taxon>
        <taxon>Bacillati</taxon>
        <taxon>Actinomycetota</taxon>
        <taxon>Actinomycetes</taxon>
        <taxon>Micrococcales</taxon>
        <taxon>Bogoriellaceae</taxon>
        <taxon>Georgenia</taxon>
    </lineage>
</organism>
<dbReference type="RefSeq" id="WP_123919673.1">
    <property type="nucleotide sequence ID" value="NZ_RKRA01000001.1"/>
</dbReference>
<sequence>MSKIDAQHLAAMASQNIRTADAVRRDPAVVKAARQFAEDGAQTIRSGTELALEVRSSWRRHSD</sequence>
<gene>
    <name evidence="1" type="ORF">EDD32_3575</name>
</gene>
<name>A0A3N4ZA78_9MICO</name>
<comment type="caution">
    <text evidence="1">The sequence shown here is derived from an EMBL/GenBank/DDBJ whole genome shotgun (WGS) entry which is preliminary data.</text>
</comment>
<proteinExistence type="predicted"/>
<dbReference type="AlphaFoldDB" id="A0A3N4ZA78"/>